<proteinExistence type="predicted"/>
<feature type="domain" description="CYTH" evidence="1">
    <location>
        <begin position="2"/>
        <end position="171"/>
    </location>
</feature>
<dbReference type="STRING" id="1797533.A2731_02960"/>
<accession>A0A1G1XV29</accession>
<dbReference type="InterPro" id="IPR033469">
    <property type="entry name" value="CYTH-like_dom_sf"/>
</dbReference>
<dbReference type="PANTHER" id="PTHR21028:SF2">
    <property type="entry name" value="CYTH DOMAIN-CONTAINING PROTEIN"/>
    <property type="match status" value="1"/>
</dbReference>
<dbReference type="InterPro" id="IPR008173">
    <property type="entry name" value="Adenylyl_cyclase_CyaB"/>
</dbReference>
<dbReference type="Proteomes" id="UP000176241">
    <property type="component" value="Unassembled WGS sequence"/>
</dbReference>
<evidence type="ECO:0000313" key="2">
    <source>
        <dbReference type="EMBL" id="OGY43814.1"/>
    </source>
</evidence>
<sequence>MKKEIEIKIEIPKNKKSNLIKNLVRNLKAKQLPTISQKTYGFFTPDGLSIKNGIFPRIRIDNGVTTLTIKVKKSQKNDYFRRDEYTIGIDNFKNAVSILKILGYTDCHYFSKTRIIFSWKKRVELALDHVAGLGYFLEIEATEKEIEKTLKLLGLENEKRIAKAYLGLIEDKKRR</sequence>
<dbReference type="SMART" id="SM01118">
    <property type="entry name" value="CYTH"/>
    <property type="match status" value="1"/>
</dbReference>
<evidence type="ECO:0000259" key="1">
    <source>
        <dbReference type="PROSITE" id="PS51707"/>
    </source>
</evidence>
<dbReference type="SUPFAM" id="SSF55154">
    <property type="entry name" value="CYTH-like phosphatases"/>
    <property type="match status" value="1"/>
</dbReference>
<dbReference type="AlphaFoldDB" id="A0A1G1XV29"/>
<organism evidence="2 3">
    <name type="scientific">Candidatus Buchananbacteria bacterium RIFCSPHIGHO2_01_FULL_39_8</name>
    <dbReference type="NCBI Taxonomy" id="1797533"/>
    <lineage>
        <taxon>Bacteria</taxon>
        <taxon>Candidatus Buchananiibacteriota</taxon>
    </lineage>
</organism>
<name>A0A1G1XV29_9BACT</name>
<protein>
    <recommendedName>
        <fullName evidence="1">CYTH domain-containing protein</fullName>
    </recommendedName>
</protein>
<comment type="caution">
    <text evidence="2">The sequence shown here is derived from an EMBL/GenBank/DDBJ whole genome shotgun (WGS) entry which is preliminary data.</text>
</comment>
<dbReference type="EMBL" id="MHIC01000040">
    <property type="protein sequence ID" value="OGY43814.1"/>
    <property type="molecule type" value="Genomic_DNA"/>
</dbReference>
<dbReference type="PANTHER" id="PTHR21028">
    <property type="entry name" value="SI:CH211-156B7.4"/>
    <property type="match status" value="1"/>
</dbReference>
<gene>
    <name evidence="2" type="ORF">A2731_02960</name>
</gene>
<dbReference type="PROSITE" id="PS51707">
    <property type="entry name" value="CYTH"/>
    <property type="match status" value="1"/>
</dbReference>
<evidence type="ECO:0000313" key="3">
    <source>
        <dbReference type="Proteomes" id="UP000176241"/>
    </source>
</evidence>
<dbReference type="Gene3D" id="2.40.320.10">
    <property type="entry name" value="Hypothetical Protein Pfu-838710-001"/>
    <property type="match status" value="1"/>
</dbReference>
<reference evidence="2 3" key="1">
    <citation type="journal article" date="2016" name="Nat. Commun.">
        <title>Thousands of microbial genomes shed light on interconnected biogeochemical processes in an aquifer system.</title>
        <authorList>
            <person name="Anantharaman K."/>
            <person name="Brown C.T."/>
            <person name="Hug L.A."/>
            <person name="Sharon I."/>
            <person name="Castelle C.J."/>
            <person name="Probst A.J."/>
            <person name="Thomas B.C."/>
            <person name="Singh A."/>
            <person name="Wilkins M.J."/>
            <person name="Karaoz U."/>
            <person name="Brodie E.L."/>
            <person name="Williams K.H."/>
            <person name="Hubbard S.S."/>
            <person name="Banfield J.F."/>
        </authorList>
    </citation>
    <scope>NUCLEOTIDE SEQUENCE [LARGE SCALE GENOMIC DNA]</scope>
</reference>
<dbReference type="InterPro" id="IPR023577">
    <property type="entry name" value="CYTH_domain"/>
</dbReference>
<dbReference type="Pfam" id="PF01928">
    <property type="entry name" value="CYTH"/>
    <property type="match status" value="1"/>
</dbReference>